<dbReference type="InterPro" id="IPR056924">
    <property type="entry name" value="SH3_Tf2-1"/>
</dbReference>
<dbReference type="AlphaFoldDB" id="A0A3Q7XGL5"/>
<dbReference type="RefSeq" id="XP_027192664.1">
    <property type="nucleotide sequence ID" value="XM_027336863.1"/>
</dbReference>
<dbReference type="GeneID" id="113787732"/>
<dbReference type="PANTHER" id="PTHR46148:SF60">
    <property type="entry name" value="CHROMO DOMAIN-CONTAINING PROTEIN"/>
    <property type="match status" value="1"/>
</dbReference>
<reference evidence="2" key="1">
    <citation type="journal article" date="2013" name="Nat. Biotechnol.">
        <title>Draft genome sequence of chickpea (Cicer arietinum) provides a resource for trait improvement.</title>
        <authorList>
            <person name="Varshney R.K."/>
            <person name="Song C."/>
            <person name="Saxena R.K."/>
            <person name="Azam S."/>
            <person name="Yu S."/>
            <person name="Sharpe A.G."/>
            <person name="Cannon S."/>
            <person name="Baek J."/>
            <person name="Rosen B.D."/>
            <person name="Tar'an B."/>
            <person name="Millan T."/>
            <person name="Zhang X."/>
            <person name="Ramsay L.D."/>
            <person name="Iwata A."/>
            <person name="Wang Y."/>
            <person name="Nelson W."/>
            <person name="Farmer A.D."/>
            <person name="Gaur P.M."/>
            <person name="Soderlund C."/>
            <person name="Penmetsa R.V."/>
            <person name="Xu C."/>
            <person name="Bharti A.K."/>
            <person name="He W."/>
            <person name="Winter P."/>
            <person name="Zhao S."/>
            <person name="Hane J.K."/>
            <person name="Carrasquilla-Garcia N."/>
            <person name="Condie J.A."/>
            <person name="Upadhyaya H.D."/>
            <person name="Luo M.C."/>
            <person name="Thudi M."/>
            <person name="Gowda C.L."/>
            <person name="Singh N.P."/>
            <person name="Lichtenzveig J."/>
            <person name="Gali K.K."/>
            <person name="Rubio J."/>
            <person name="Nadarajan N."/>
            <person name="Dolezel J."/>
            <person name="Bansal K.C."/>
            <person name="Xu X."/>
            <person name="Edwards D."/>
            <person name="Zhang G."/>
            <person name="Kahl G."/>
            <person name="Gil J."/>
            <person name="Singh K.B."/>
            <person name="Datta S.K."/>
            <person name="Jackson S.A."/>
            <person name="Wang J."/>
            <person name="Cook D.R."/>
        </authorList>
    </citation>
    <scope>NUCLEOTIDE SEQUENCE [LARGE SCALE GENOMIC DNA]</scope>
    <source>
        <strain evidence="2">cv. CDC Frontier</strain>
    </source>
</reference>
<dbReference type="PaxDb" id="3827-XP_004509990.1"/>
<sequence>MAPYEALYEHKCQTILCWYKNGESMIVGPEMVQYREGQEDKRENEDLARPFEQGDLVFLRVAPTTGVGRAIKSRKLTSKFIKPYQITARTKPVVYQIALPPILSNIHDVFHMSQLRKYISDPSQVNEPNTIQLKENLSFEVY</sequence>
<keyword evidence="2" id="KW-1185">Reference proteome</keyword>
<gene>
    <name evidence="3" type="primary">LOC113787732</name>
</gene>
<name>A0A3Q7XGL5_CICAR</name>
<evidence type="ECO:0000313" key="3">
    <source>
        <dbReference type="RefSeq" id="XP_027192664.1"/>
    </source>
</evidence>
<dbReference type="OrthoDB" id="1939135at2759"/>
<dbReference type="PANTHER" id="PTHR46148">
    <property type="entry name" value="CHROMO DOMAIN-CONTAINING PROTEIN"/>
    <property type="match status" value="1"/>
</dbReference>
<feature type="domain" description="Tf2-1-like SH3-like" evidence="1">
    <location>
        <begin position="54"/>
        <end position="118"/>
    </location>
</feature>
<evidence type="ECO:0000313" key="2">
    <source>
        <dbReference type="Proteomes" id="UP000087171"/>
    </source>
</evidence>
<evidence type="ECO:0000259" key="1">
    <source>
        <dbReference type="Pfam" id="PF24626"/>
    </source>
</evidence>
<dbReference type="KEGG" id="cam:113787732"/>
<proteinExistence type="predicted"/>
<dbReference type="Proteomes" id="UP000087171">
    <property type="component" value="Chromosome Ca7"/>
</dbReference>
<dbReference type="Pfam" id="PF24626">
    <property type="entry name" value="SH3_Tf2-1"/>
    <property type="match status" value="1"/>
</dbReference>
<organism evidence="2 3">
    <name type="scientific">Cicer arietinum</name>
    <name type="common">Chickpea</name>
    <name type="synonym">Garbanzo</name>
    <dbReference type="NCBI Taxonomy" id="3827"/>
    <lineage>
        <taxon>Eukaryota</taxon>
        <taxon>Viridiplantae</taxon>
        <taxon>Streptophyta</taxon>
        <taxon>Embryophyta</taxon>
        <taxon>Tracheophyta</taxon>
        <taxon>Spermatophyta</taxon>
        <taxon>Magnoliopsida</taxon>
        <taxon>eudicotyledons</taxon>
        <taxon>Gunneridae</taxon>
        <taxon>Pentapetalae</taxon>
        <taxon>rosids</taxon>
        <taxon>fabids</taxon>
        <taxon>Fabales</taxon>
        <taxon>Fabaceae</taxon>
        <taxon>Papilionoideae</taxon>
        <taxon>50 kb inversion clade</taxon>
        <taxon>NPAAA clade</taxon>
        <taxon>Hologalegina</taxon>
        <taxon>IRL clade</taxon>
        <taxon>Cicereae</taxon>
        <taxon>Cicer</taxon>
    </lineage>
</organism>
<protein>
    <submittedName>
        <fullName evidence="3">Uncharacterized protein LOC113787732</fullName>
    </submittedName>
</protein>
<reference evidence="3" key="2">
    <citation type="submission" date="2025-08" db="UniProtKB">
        <authorList>
            <consortium name="RefSeq"/>
        </authorList>
    </citation>
    <scope>IDENTIFICATION</scope>
    <source>
        <tissue evidence="3">Etiolated seedlings</tissue>
    </source>
</reference>
<accession>A0A3Q7XGL5</accession>